<dbReference type="Proteomes" id="UP000179807">
    <property type="component" value="Unassembled WGS sequence"/>
</dbReference>
<dbReference type="RefSeq" id="XP_068356645.1">
    <property type="nucleotide sequence ID" value="XM_068506586.1"/>
</dbReference>
<dbReference type="InterPro" id="IPR027417">
    <property type="entry name" value="P-loop_NTPase"/>
</dbReference>
<dbReference type="SMART" id="SM00173">
    <property type="entry name" value="RAS"/>
    <property type="match status" value="1"/>
</dbReference>
<dbReference type="NCBIfam" id="TIGR00231">
    <property type="entry name" value="small_GTP"/>
    <property type="match status" value="1"/>
</dbReference>
<gene>
    <name evidence="2" type="primary">RAB43</name>
    <name evidence="2" type="ORF">TRFO_29115</name>
</gene>
<dbReference type="AlphaFoldDB" id="A0A1J4K202"/>
<dbReference type="SMART" id="SM00175">
    <property type="entry name" value="RAB"/>
    <property type="match status" value="1"/>
</dbReference>
<dbReference type="PRINTS" id="PR00449">
    <property type="entry name" value="RASTRNSFRMNG"/>
</dbReference>
<dbReference type="Gene3D" id="3.40.50.300">
    <property type="entry name" value="P-loop containing nucleotide triphosphate hydrolases"/>
    <property type="match status" value="1"/>
</dbReference>
<dbReference type="PANTHER" id="PTHR47979">
    <property type="entry name" value="DRAB11-RELATED"/>
    <property type="match status" value="1"/>
</dbReference>
<dbReference type="SMART" id="SM00174">
    <property type="entry name" value="RHO"/>
    <property type="match status" value="1"/>
</dbReference>
<dbReference type="PROSITE" id="PS51420">
    <property type="entry name" value="RHO"/>
    <property type="match status" value="1"/>
</dbReference>
<evidence type="ECO:0000313" key="2">
    <source>
        <dbReference type="EMBL" id="OHT03509.1"/>
    </source>
</evidence>
<comment type="caution">
    <text evidence="2">The sequence shown here is derived from an EMBL/GenBank/DDBJ whole genome shotgun (WGS) entry which is preliminary data.</text>
</comment>
<keyword evidence="3" id="KW-1185">Reference proteome</keyword>
<dbReference type="GO" id="GO:0003924">
    <property type="term" value="F:GTPase activity"/>
    <property type="evidence" value="ECO:0007669"/>
    <property type="project" value="InterPro"/>
</dbReference>
<dbReference type="InterPro" id="IPR001806">
    <property type="entry name" value="Small_GTPase"/>
</dbReference>
<dbReference type="SMART" id="SM00176">
    <property type="entry name" value="RAN"/>
    <property type="match status" value="1"/>
</dbReference>
<evidence type="ECO:0000313" key="3">
    <source>
        <dbReference type="Proteomes" id="UP000179807"/>
    </source>
</evidence>
<evidence type="ECO:0000256" key="1">
    <source>
        <dbReference type="ARBA" id="ARBA00006270"/>
    </source>
</evidence>
<dbReference type="EMBL" id="MLAK01000825">
    <property type="protein sequence ID" value="OHT03509.1"/>
    <property type="molecule type" value="Genomic_DNA"/>
</dbReference>
<accession>A0A1J4K202</accession>
<reference evidence="2" key="1">
    <citation type="submission" date="2016-10" db="EMBL/GenBank/DDBJ databases">
        <authorList>
            <person name="Benchimol M."/>
            <person name="Almeida L.G."/>
            <person name="Vasconcelos A.T."/>
            <person name="Perreira-Neves A."/>
            <person name="Rosa I.A."/>
            <person name="Tasca T."/>
            <person name="Bogo M.R."/>
            <person name="de Souza W."/>
        </authorList>
    </citation>
    <scope>NUCLEOTIDE SEQUENCE [LARGE SCALE GENOMIC DNA]</scope>
    <source>
        <strain evidence="2">K</strain>
    </source>
</reference>
<organism evidence="2 3">
    <name type="scientific">Tritrichomonas foetus</name>
    <dbReference type="NCBI Taxonomy" id="1144522"/>
    <lineage>
        <taxon>Eukaryota</taxon>
        <taxon>Metamonada</taxon>
        <taxon>Parabasalia</taxon>
        <taxon>Tritrichomonadida</taxon>
        <taxon>Tritrichomonadidae</taxon>
        <taxon>Tritrichomonas</taxon>
    </lineage>
</organism>
<protein>
    <submittedName>
        <fullName evidence="2">Ras-related protein Rab-43</fullName>
    </submittedName>
</protein>
<dbReference type="VEuPathDB" id="TrichDB:TRFO_29115"/>
<dbReference type="InterPro" id="IPR005225">
    <property type="entry name" value="Small_GTP-bd"/>
</dbReference>
<dbReference type="GO" id="GO:0005525">
    <property type="term" value="F:GTP binding"/>
    <property type="evidence" value="ECO:0007669"/>
    <property type="project" value="InterPro"/>
</dbReference>
<sequence length="212" mass="24313">MKNQYIEIYSNIDMDDKENDNIKIIVVGDANVGKSCIVSQYVVGSFSHLSNPTVGAAFFSKEIEFQDKLYTLNIWDTAGQETYKYLVPMYYRNAGIAIYVFDITSEKSFLNITHWLSDVKKTIGDNVYSILCGNKMDLYEKRKVLFEVAQNLANEYNMLYTETCAKNGSGIDKLFELSLTEYLKMVERSEIEQQIHVDIDISKKATKENTCC</sequence>
<comment type="similarity">
    <text evidence="1">Belongs to the small GTPase superfamily. Rab family.</text>
</comment>
<dbReference type="PROSITE" id="PS51421">
    <property type="entry name" value="RAS"/>
    <property type="match status" value="1"/>
</dbReference>
<dbReference type="SUPFAM" id="SSF52540">
    <property type="entry name" value="P-loop containing nucleoside triphosphate hydrolases"/>
    <property type="match status" value="1"/>
</dbReference>
<dbReference type="PROSITE" id="PS51419">
    <property type="entry name" value="RAB"/>
    <property type="match status" value="1"/>
</dbReference>
<proteinExistence type="inferred from homology"/>
<dbReference type="FunFam" id="3.40.50.300:FF:000808">
    <property type="entry name" value="Small GTP-binding protein, putative"/>
    <property type="match status" value="1"/>
</dbReference>
<dbReference type="OrthoDB" id="10441324at2759"/>
<dbReference type="InterPro" id="IPR050209">
    <property type="entry name" value="Rab_GTPases_membrane_traffic"/>
</dbReference>
<dbReference type="CDD" id="cd00154">
    <property type="entry name" value="Rab"/>
    <property type="match status" value="1"/>
</dbReference>
<name>A0A1J4K202_9EUKA</name>
<dbReference type="GeneID" id="94841290"/>
<dbReference type="Pfam" id="PF00071">
    <property type="entry name" value="Ras"/>
    <property type="match status" value="1"/>
</dbReference>